<organism evidence="1 2">
    <name type="scientific">Aspergillus flavus (strain ATCC 200026 / FGSC A1120 / IAM 13836 / NRRL 3357 / JCM 12722 / SRRC 167)</name>
    <dbReference type="NCBI Taxonomy" id="332952"/>
    <lineage>
        <taxon>Eukaryota</taxon>
        <taxon>Fungi</taxon>
        <taxon>Dikarya</taxon>
        <taxon>Ascomycota</taxon>
        <taxon>Pezizomycotina</taxon>
        <taxon>Eurotiomycetes</taxon>
        <taxon>Eurotiomycetidae</taxon>
        <taxon>Eurotiales</taxon>
        <taxon>Aspergillaceae</taxon>
        <taxon>Aspergillus</taxon>
        <taxon>Aspergillus subgen. Circumdati</taxon>
    </lineage>
</organism>
<proteinExistence type="predicted"/>
<dbReference type="AlphaFoldDB" id="A0A7U2QTB2"/>
<name>A0A7U2QTB2_ASPFN</name>
<gene>
    <name evidence="1" type="ORF">F9C07_2284386</name>
</gene>
<accession>A0A7U2QTB2</accession>
<dbReference type="VEuPathDB" id="FungiDB:F9C07_2284386"/>
<sequence length="61" mass="7065">MSFKEELKPMRDYPAWLKKPGSSYCNWGGWWIDGCARRVLIVRLCEHNVKVAAVGLRSFAH</sequence>
<dbReference type="EMBL" id="CP044621">
    <property type="protein sequence ID" value="QRD83607.1"/>
    <property type="molecule type" value="Genomic_DNA"/>
</dbReference>
<reference evidence="2" key="1">
    <citation type="journal article" date="2021" name="G3 (Bethesda)">
        <title>Chromosome assembled and annotated genome sequence of Aspergillus flavus NRRL 3357.</title>
        <authorList>
            <person name="Skerker J.M."/>
            <person name="Pianalto K.M."/>
            <person name="Mondo S.J."/>
            <person name="Yang K."/>
            <person name="Arkin A.P."/>
            <person name="Keller N.P."/>
            <person name="Grigoriev I.V."/>
            <person name="Louise Glass N.L."/>
        </authorList>
    </citation>
    <scope>NUCLEOTIDE SEQUENCE [LARGE SCALE GENOMIC DNA]</scope>
    <source>
        <strain evidence="2">ATCC 200026 / FGSC A1120 / IAM 13836 / NRRL 3357 / JCM 12722 / SRRC 167</strain>
    </source>
</reference>
<dbReference type="Proteomes" id="UP000596276">
    <property type="component" value="Chromosome 5"/>
</dbReference>
<evidence type="ECO:0000313" key="2">
    <source>
        <dbReference type="Proteomes" id="UP000596276"/>
    </source>
</evidence>
<protein>
    <submittedName>
        <fullName evidence="1">Uncharacterized protein</fullName>
    </submittedName>
</protein>
<keyword evidence="2" id="KW-1185">Reference proteome</keyword>
<evidence type="ECO:0000313" key="1">
    <source>
        <dbReference type="EMBL" id="QRD83607.1"/>
    </source>
</evidence>